<comment type="caution">
    <text evidence="1">The sequence shown here is derived from an EMBL/GenBank/DDBJ whole genome shotgun (WGS) entry which is preliminary data.</text>
</comment>
<proteinExistence type="predicted"/>
<dbReference type="EMBL" id="NHSJ01000133">
    <property type="protein sequence ID" value="PPQ26644.1"/>
    <property type="molecule type" value="Genomic_DNA"/>
</dbReference>
<dbReference type="InterPro" id="IPR034154">
    <property type="entry name" value="TOPRIM_DnaG/twinkle"/>
</dbReference>
<dbReference type="RefSeq" id="WP_104510429.1">
    <property type="nucleotide sequence ID" value="NZ_JACIGC010000001.1"/>
</dbReference>
<name>A0A2S6MWA8_9HYPH</name>
<dbReference type="CDD" id="cd01029">
    <property type="entry name" value="TOPRIM_primases"/>
    <property type="match status" value="1"/>
</dbReference>
<evidence type="ECO:0000313" key="2">
    <source>
        <dbReference type="Proteomes" id="UP000239089"/>
    </source>
</evidence>
<sequence>MDKPTDPFAPLTEAEIADGTQEGMQAQCAREARTICPPSDAEPGAQAAARLLLRAPDALWRYATPDGETAFYVARTNKPDGKKDFWPISWLEGDGWALKAWPHHRPLYRLDEITAKLGAAIVCCEGEKSADAAAKIFQQSVCTTSSGGSQAAAKTDWTPLAGRRVLIWPDNDEAGLKYAREVAAKLAALDCSIRIIDAAALAAIDPEGGAREAAAKWDAANAKAEWSDLGALRKTAFNLAAAYEPEPGFLSFGAFEMTAKGLTVEVEKGKGENKTIETVWIASAFEILGACRDPHGRGWGKWLRWRDADKRTHLRHIEDAALQGEPAPLCAALAGEGLRINRGAQRHLVAYLSGANVKGRVTIVARTGWHEIGGKAVFVLPQETIGPRGAETVILDAAAHGPYEARGTLKDWQQGVGALASGHALPILAISTALAGTLLFLVGQEGGGVHFCGISSKGKTTLLQMAASVWGRGDAGGGYVRAWRATANGLEGAAASTTDTALPLDELGQVEARDAAAALYSLSNGGGKVRAARDGGLREPKSWRVMFISTGEITSEAKLSEDRGRKPRAGQMVRLLDIPADRGFGVFDHAGPDGDAAKLSKTCKHAAVSAYGVAGPEFVRRVIGEGVTGDIVRELLADFAAQNVPPGSDGQIDRAAHRLGLIAAAGELATALGVTPWATGEARDAAAWALAKWIEGRGGSEPAEARQAVEQVRLFIEQHGESRFQPLDDPDAKPVSNRLGWRKGEEWWIPPETWKAEICNGFDPKFVARTLAENGMLRRQGGNVLQCTVNLGGKKTSRAYVLTARILDGGGDAV</sequence>
<gene>
    <name evidence="1" type="ORF">CCR94_22020</name>
</gene>
<evidence type="ECO:0000313" key="1">
    <source>
        <dbReference type="EMBL" id="PPQ26644.1"/>
    </source>
</evidence>
<dbReference type="Proteomes" id="UP000239089">
    <property type="component" value="Unassembled WGS sequence"/>
</dbReference>
<accession>A0A2S6MWA8</accession>
<dbReference type="AlphaFoldDB" id="A0A2S6MWA8"/>
<keyword evidence="2" id="KW-1185">Reference proteome</keyword>
<reference evidence="1 2" key="1">
    <citation type="journal article" date="2018" name="Arch. Microbiol.">
        <title>New insights into the metabolic potential of the phototrophic purple bacterium Rhodopila globiformis DSM 161(T) from its draft genome sequence and evidence for a vanadium-dependent nitrogenase.</title>
        <authorList>
            <person name="Imhoff J.F."/>
            <person name="Rahn T."/>
            <person name="Kunzel S."/>
            <person name="Neulinger S.C."/>
        </authorList>
    </citation>
    <scope>NUCLEOTIDE SEQUENCE [LARGE SCALE GENOMIC DNA]</scope>
    <source>
        <strain evidence="1 2">DSM 16996</strain>
    </source>
</reference>
<protein>
    <submittedName>
        <fullName evidence="1">Uncharacterized protein</fullName>
    </submittedName>
</protein>
<dbReference type="OrthoDB" id="9811157at2"/>
<dbReference type="Pfam" id="PF06048">
    <property type="entry name" value="DUF927"/>
    <property type="match status" value="1"/>
</dbReference>
<dbReference type="InterPro" id="IPR009270">
    <property type="entry name" value="DUF927"/>
</dbReference>
<dbReference type="Gene3D" id="3.40.1360.10">
    <property type="match status" value="1"/>
</dbReference>
<organism evidence="1 2">
    <name type="scientific">Rhodoblastus sphagnicola</name>
    <dbReference type="NCBI Taxonomy" id="333368"/>
    <lineage>
        <taxon>Bacteria</taxon>
        <taxon>Pseudomonadati</taxon>
        <taxon>Pseudomonadota</taxon>
        <taxon>Alphaproteobacteria</taxon>
        <taxon>Hyphomicrobiales</taxon>
        <taxon>Rhodoblastaceae</taxon>
        <taxon>Rhodoblastus</taxon>
    </lineage>
</organism>